<name>A0A0M6Y8A7_9HYPH</name>
<dbReference type="Pfam" id="PF05939">
    <property type="entry name" value="Phage_min_tail"/>
    <property type="match status" value="1"/>
</dbReference>
<keyword evidence="2" id="KW-1185">Reference proteome</keyword>
<dbReference type="OrthoDB" id="8607203at2"/>
<dbReference type="EMBL" id="CXST01000002">
    <property type="protein sequence ID" value="CTQ45773.1"/>
    <property type="molecule type" value="Genomic_DNA"/>
</dbReference>
<dbReference type="InterPro" id="IPR010265">
    <property type="entry name" value="Phage_lambda_TipM"/>
</dbReference>
<proteinExistence type="predicted"/>
<evidence type="ECO:0000313" key="1">
    <source>
        <dbReference type="EMBL" id="CTQ45773.1"/>
    </source>
</evidence>
<dbReference type="AlphaFoldDB" id="A0A0M6Y8A7"/>
<dbReference type="Proteomes" id="UP000048926">
    <property type="component" value="Unassembled WGS sequence"/>
</dbReference>
<reference evidence="2" key="1">
    <citation type="submission" date="2015-07" db="EMBL/GenBank/DDBJ databases">
        <authorList>
            <person name="Rodrigo-Torres Lidia"/>
            <person name="Arahal R.David."/>
        </authorList>
    </citation>
    <scope>NUCLEOTIDE SEQUENCE [LARGE SCALE GENOMIC DNA]</scope>
    <source>
        <strain evidence="2">CECT 4801</strain>
    </source>
</reference>
<dbReference type="RefSeq" id="WP_055659016.1">
    <property type="nucleotide sequence ID" value="NZ_CXST01000002.1"/>
</dbReference>
<gene>
    <name evidence="1" type="ORF">LAL4801_04228</name>
</gene>
<protein>
    <submittedName>
        <fullName evidence="1">Phage-related protein</fullName>
    </submittedName>
</protein>
<sequence length="115" mass="13061">MPITFNPSFAPSYPAQEQVEFKVLEAPFGDSYRQRAPDGLNSTEESYKLRWEVLPLADGEAIYSWLLARKGVEAFEFTIPGDSGPKVWTCQKLSRSRSGPNHVTVTADFRREYDL</sequence>
<organism evidence="1 2">
    <name type="scientific">Roseibium aggregatum</name>
    <dbReference type="NCBI Taxonomy" id="187304"/>
    <lineage>
        <taxon>Bacteria</taxon>
        <taxon>Pseudomonadati</taxon>
        <taxon>Pseudomonadota</taxon>
        <taxon>Alphaproteobacteria</taxon>
        <taxon>Hyphomicrobiales</taxon>
        <taxon>Stappiaceae</taxon>
        <taxon>Roseibium</taxon>
    </lineage>
</organism>
<evidence type="ECO:0000313" key="2">
    <source>
        <dbReference type="Proteomes" id="UP000048926"/>
    </source>
</evidence>
<accession>A0A0M6Y8A7</accession>